<dbReference type="OrthoDB" id="545233at2759"/>
<evidence type="ECO:0000313" key="1">
    <source>
        <dbReference type="EMBL" id="EFJ40491.1"/>
    </source>
</evidence>
<protein>
    <submittedName>
        <fullName evidence="1">Uncharacterized protein</fullName>
    </submittedName>
</protein>
<sequence>VYKELISIRDEQFGVSGTGPGGLSGGTITVPLAQARKEVTRVLQSHLQIMSAGVSVFHACQESLQIADGDFQLEAYGVIGYTQLRLARPQKKLATAVPDGGLGASADAGERSDRDKEWAALTTWLRMNLHQPRTAKREVLFLGRHNEDRGWHFFLNPALLWDDVSQETKMRLRTLPRETELAFARKYPGKPCRDWVKKTQKYRPPGCPVTYAVPLADMPVHLMDSALVVYMALCVVIFRFSNRNYYYGGFSAGAAAWRLKKQNAAEAGSWPDEYGRERMNIFALFEGD</sequence>
<dbReference type="RefSeq" id="XP_002958415.1">
    <property type="nucleotide sequence ID" value="XM_002958369.1"/>
</dbReference>
<evidence type="ECO:0000313" key="2">
    <source>
        <dbReference type="Proteomes" id="UP000001058"/>
    </source>
</evidence>
<name>D8UID2_VOLCA</name>
<feature type="non-terminal residue" evidence="1">
    <location>
        <position position="1"/>
    </location>
</feature>
<accession>D8UID2</accession>
<dbReference type="KEGG" id="vcn:VOLCADRAFT_119952"/>
<dbReference type="Proteomes" id="UP000001058">
    <property type="component" value="Unassembled WGS sequence"/>
</dbReference>
<gene>
    <name evidence="1" type="ORF">VOLCADRAFT_119952</name>
</gene>
<dbReference type="InParanoid" id="D8UID2"/>
<keyword evidence="2" id="KW-1185">Reference proteome</keyword>
<dbReference type="AlphaFoldDB" id="D8UID2"/>
<organism evidence="2">
    <name type="scientific">Volvox carteri f. nagariensis</name>
    <dbReference type="NCBI Taxonomy" id="3068"/>
    <lineage>
        <taxon>Eukaryota</taxon>
        <taxon>Viridiplantae</taxon>
        <taxon>Chlorophyta</taxon>
        <taxon>core chlorophytes</taxon>
        <taxon>Chlorophyceae</taxon>
        <taxon>CS clade</taxon>
        <taxon>Chlamydomonadales</taxon>
        <taxon>Volvocaceae</taxon>
        <taxon>Volvox</taxon>
    </lineage>
</organism>
<dbReference type="eggNOG" id="ENOG502SD38">
    <property type="taxonomic scope" value="Eukaryota"/>
</dbReference>
<dbReference type="EMBL" id="GL378414">
    <property type="protein sequence ID" value="EFJ40491.1"/>
    <property type="molecule type" value="Genomic_DNA"/>
</dbReference>
<proteinExistence type="predicted"/>
<reference evidence="1 2" key="1">
    <citation type="journal article" date="2010" name="Science">
        <title>Genomic analysis of organismal complexity in the multicellular green alga Volvox carteri.</title>
        <authorList>
            <person name="Prochnik S.E."/>
            <person name="Umen J."/>
            <person name="Nedelcu A.M."/>
            <person name="Hallmann A."/>
            <person name="Miller S.M."/>
            <person name="Nishii I."/>
            <person name="Ferris P."/>
            <person name="Kuo A."/>
            <person name="Mitros T."/>
            <person name="Fritz-Laylin L.K."/>
            <person name="Hellsten U."/>
            <person name="Chapman J."/>
            <person name="Simakov O."/>
            <person name="Rensing S.A."/>
            <person name="Terry A."/>
            <person name="Pangilinan J."/>
            <person name="Kapitonov V."/>
            <person name="Jurka J."/>
            <person name="Salamov A."/>
            <person name="Shapiro H."/>
            <person name="Schmutz J."/>
            <person name="Grimwood J."/>
            <person name="Lindquist E."/>
            <person name="Lucas S."/>
            <person name="Grigoriev I.V."/>
            <person name="Schmitt R."/>
            <person name="Kirk D."/>
            <person name="Rokhsar D.S."/>
        </authorList>
    </citation>
    <scope>NUCLEOTIDE SEQUENCE [LARGE SCALE GENOMIC DNA]</scope>
    <source>
        <strain evidence="2">f. Nagariensis / Eve</strain>
    </source>
</reference>
<dbReference type="GeneID" id="9627874"/>